<organism evidence="9 10">
    <name type="scientific">Cryptosporangium minutisporangium</name>
    <dbReference type="NCBI Taxonomy" id="113569"/>
    <lineage>
        <taxon>Bacteria</taxon>
        <taxon>Bacillati</taxon>
        <taxon>Actinomycetota</taxon>
        <taxon>Actinomycetes</taxon>
        <taxon>Cryptosporangiales</taxon>
        <taxon>Cryptosporangiaceae</taxon>
        <taxon>Cryptosporangium</taxon>
    </lineage>
</organism>
<comment type="similarity">
    <text evidence="1 5">Belongs to the peptidase S8 family.</text>
</comment>
<dbReference type="InterPro" id="IPR000209">
    <property type="entry name" value="Peptidase_S8/S53_dom"/>
</dbReference>
<dbReference type="InterPro" id="IPR015500">
    <property type="entry name" value="Peptidase_S8_subtilisin-rel"/>
</dbReference>
<evidence type="ECO:0000313" key="10">
    <source>
        <dbReference type="Proteomes" id="UP001501676"/>
    </source>
</evidence>
<keyword evidence="4 5" id="KW-0720">Serine protease</keyword>
<evidence type="ECO:0000256" key="3">
    <source>
        <dbReference type="ARBA" id="ARBA00022801"/>
    </source>
</evidence>
<feature type="region of interest" description="Disordered" evidence="6">
    <location>
        <begin position="666"/>
        <end position="686"/>
    </location>
</feature>
<evidence type="ECO:0000256" key="7">
    <source>
        <dbReference type="SAM" id="Phobius"/>
    </source>
</evidence>
<evidence type="ECO:0000256" key="2">
    <source>
        <dbReference type="ARBA" id="ARBA00022670"/>
    </source>
</evidence>
<evidence type="ECO:0000256" key="4">
    <source>
        <dbReference type="ARBA" id="ARBA00022825"/>
    </source>
</evidence>
<reference evidence="10" key="1">
    <citation type="journal article" date="2019" name="Int. J. Syst. Evol. Microbiol.">
        <title>The Global Catalogue of Microorganisms (GCM) 10K type strain sequencing project: providing services to taxonomists for standard genome sequencing and annotation.</title>
        <authorList>
            <consortium name="The Broad Institute Genomics Platform"/>
            <consortium name="The Broad Institute Genome Sequencing Center for Infectious Disease"/>
            <person name="Wu L."/>
            <person name="Ma J."/>
        </authorList>
    </citation>
    <scope>NUCLEOTIDE SEQUENCE [LARGE SCALE GENOMIC DNA]</scope>
    <source>
        <strain evidence="10">JCM 9458</strain>
    </source>
</reference>
<dbReference type="InterPro" id="IPR011990">
    <property type="entry name" value="TPR-like_helical_dom_sf"/>
</dbReference>
<keyword evidence="3 5" id="KW-0378">Hydrolase</keyword>
<dbReference type="Pfam" id="PF13424">
    <property type="entry name" value="TPR_12"/>
    <property type="match status" value="1"/>
</dbReference>
<comment type="caution">
    <text evidence="9">The sequence shown here is derived from an EMBL/GenBank/DDBJ whole genome shotgun (WGS) entry which is preliminary data.</text>
</comment>
<dbReference type="InterPro" id="IPR050131">
    <property type="entry name" value="Peptidase_S8_subtilisin-like"/>
</dbReference>
<gene>
    <name evidence="9" type="ORF">GCM10020369_53630</name>
</gene>
<keyword evidence="10" id="KW-1185">Reference proteome</keyword>
<feature type="domain" description="Peptidase S8/S53" evidence="8">
    <location>
        <begin position="62"/>
        <end position="308"/>
    </location>
</feature>
<dbReference type="PROSITE" id="PS51892">
    <property type="entry name" value="SUBTILASE"/>
    <property type="match status" value="1"/>
</dbReference>
<dbReference type="InterPro" id="IPR023827">
    <property type="entry name" value="Peptidase_S8_Asp-AS"/>
</dbReference>
<sequence>MFQSSCRPVSTGRAGVRAILLLGVSLLLVTIGARPANAETLDDAQWYLRSLQVAKAHQLSNGAGVIVAVVDTGVDAGHPDLRGRILPGAVFGIPGSTDPTVDPDGHGTAMASLIVGKGPAGDHALGLAPAAQVLPVRTGDYSPDIAAGIRWAADHGAKIINCSLGTHADDAYLRAAVDYAHQRGVLVIAGAGNQPRDTTMLYPAALPGVLAVTATNQTGQIAAVSTTGPGAVLAAPGQGIGTATSRLHAKAGYTIGDGTSASTAVVSGAAALLWSRFPDLTAGGVIQRLITTADDAGTPGRDPLYGFGRLDLIEALTADVPPVTHNPLVSRAQPTTPPTNADVAAARRFESASRPAALTSYGPGIGVVLVVGIALFLVVRSVRRIRRPASFAGPPAADPRQQPPAGLGVSVPPAEMPQLNSPAAAELLRLCAHLDPDLIDVQLLLSRPELLDTPLTSQLARAARSDHEREDTIAALIDSGSVTRRDERRIRMSPRVAQAALHELASKSGLPGRGRKREAWARHAVDVILGLLPTEPWRRENWPATALLVVHATTAVEHATSSGAKTHQDAEVLLRVGTYHSARGDYDAARRVLRRALVTYEAALGPNHPDVAHTLMNLGLVHHGLADAAASGAVFARAIGIFDGSYGPEHPYTVRAKSLASAPDAASSGQVWRSDVERAVGTPPAG</sequence>
<feature type="active site" description="Charge relay system" evidence="5">
    <location>
        <position position="106"/>
    </location>
</feature>
<keyword evidence="7" id="KW-0472">Membrane</keyword>
<dbReference type="Gene3D" id="1.25.40.10">
    <property type="entry name" value="Tetratricopeptide repeat domain"/>
    <property type="match status" value="1"/>
</dbReference>
<dbReference type="PRINTS" id="PR00723">
    <property type="entry name" value="SUBTILISIN"/>
</dbReference>
<protein>
    <recommendedName>
        <fullName evidence="8">Peptidase S8/S53 domain-containing protein</fullName>
    </recommendedName>
</protein>
<proteinExistence type="inferred from homology"/>
<dbReference type="Proteomes" id="UP001501676">
    <property type="component" value="Unassembled WGS sequence"/>
</dbReference>
<dbReference type="PANTHER" id="PTHR43806">
    <property type="entry name" value="PEPTIDASE S8"/>
    <property type="match status" value="1"/>
</dbReference>
<name>A0ABP6T3M1_9ACTN</name>
<evidence type="ECO:0000259" key="8">
    <source>
        <dbReference type="Pfam" id="PF00082"/>
    </source>
</evidence>
<evidence type="ECO:0000256" key="6">
    <source>
        <dbReference type="SAM" id="MobiDB-lite"/>
    </source>
</evidence>
<keyword evidence="7" id="KW-1133">Transmembrane helix</keyword>
<feature type="transmembrane region" description="Helical" evidence="7">
    <location>
        <begin position="361"/>
        <end position="379"/>
    </location>
</feature>
<feature type="active site" description="Charge relay system" evidence="5">
    <location>
        <position position="260"/>
    </location>
</feature>
<dbReference type="InterPro" id="IPR036852">
    <property type="entry name" value="Peptidase_S8/S53_dom_sf"/>
</dbReference>
<keyword evidence="7" id="KW-0812">Transmembrane</keyword>
<evidence type="ECO:0000313" key="9">
    <source>
        <dbReference type="EMBL" id="GAA3392336.1"/>
    </source>
</evidence>
<evidence type="ECO:0000256" key="5">
    <source>
        <dbReference type="PROSITE-ProRule" id="PRU01240"/>
    </source>
</evidence>
<evidence type="ECO:0000256" key="1">
    <source>
        <dbReference type="ARBA" id="ARBA00011073"/>
    </source>
</evidence>
<dbReference type="PROSITE" id="PS00136">
    <property type="entry name" value="SUBTILASE_ASP"/>
    <property type="match status" value="1"/>
</dbReference>
<feature type="compositionally biased region" description="Low complexity" evidence="6">
    <location>
        <begin position="392"/>
        <end position="406"/>
    </location>
</feature>
<feature type="active site" description="Charge relay system" evidence="5">
    <location>
        <position position="71"/>
    </location>
</feature>
<feature type="region of interest" description="Disordered" evidence="6">
    <location>
        <begin position="389"/>
        <end position="415"/>
    </location>
</feature>
<dbReference type="Gene3D" id="3.40.50.200">
    <property type="entry name" value="Peptidase S8/S53 domain"/>
    <property type="match status" value="1"/>
</dbReference>
<dbReference type="SUPFAM" id="SSF48452">
    <property type="entry name" value="TPR-like"/>
    <property type="match status" value="1"/>
</dbReference>
<dbReference type="PANTHER" id="PTHR43806:SF11">
    <property type="entry name" value="CEREVISIN-RELATED"/>
    <property type="match status" value="1"/>
</dbReference>
<keyword evidence="2 5" id="KW-0645">Protease</keyword>
<dbReference type="EMBL" id="BAAAYN010000037">
    <property type="protein sequence ID" value="GAA3392336.1"/>
    <property type="molecule type" value="Genomic_DNA"/>
</dbReference>
<dbReference type="Pfam" id="PF00082">
    <property type="entry name" value="Peptidase_S8"/>
    <property type="match status" value="1"/>
</dbReference>
<accession>A0ABP6T3M1</accession>
<dbReference type="SUPFAM" id="SSF52743">
    <property type="entry name" value="Subtilisin-like"/>
    <property type="match status" value="1"/>
</dbReference>